<feature type="transmembrane region" description="Helical" evidence="6">
    <location>
        <begin position="81"/>
        <end position="107"/>
    </location>
</feature>
<evidence type="ECO:0000313" key="8">
    <source>
        <dbReference type="Proteomes" id="UP000193240"/>
    </source>
</evidence>
<accession>A0A1Y2MD92</accession>
<keyword evidence="3 6" id="KW-0812">Transmembrane</keyword>
<dbReference type="Proteomes" id="UP000193240">
    <property type="component" value="Unassembled WGS sequence"/>
</dbReference>
<feature type="transmembrane region" description="Helical" evidence="6">
    <location>
        <begin position="202"/>
        <end position="222"/>
    </location>
</feature>
<feature type="transmembrane region" description="Helical" evidence="6">
    <location>
        <begin position="485"/>
        <end position="506"/>
    </location>
</feature>
<dbReference type="PANTHER" id="PTHR45649:SF19">
    <property type="entry name" value="TRANSPORTER, PUTATIVE (EUROFUNG)-RELATED"/>
    <property type="match status" value="1"/>
</dbReference>
<evidence type="ECO:0000256" key="1">
    <source>
        <dbReference type="ARBA" id="ARBA00004141"/>
    </source>
</evidence>
<keyword evidence="5 6" id="KW-0472">Membrane</keyword>
<dbReference type="FunCoup" id="A0A1Y2MD92">
    <property type="interactions" value="101"/>
</dbReference>
<comment type="subcellular location">
    <subcellularLocation>
        <location evidence="1">Membrane</location>
        <topology evidence="1">Multi-pass membrane protein</topology>
    </subcellularLocation>
</comment>
<name>A0A1Y2MD92_EPING</name>
<dbReference type="AlphaFoldDB" id="A0A1Y2MD92"/>
<dbReference type="PIRSF" id="PIRSF006060">
    <property type="entry name" value="AA_transporter"/>
    <property type="match status" value="1"/>
</dbReference>
<proteinExistence type="predicted"/>
<feature type="transmembrane region" description="Helical" evidence="6">
    <location>
        <begin position="412"/>
        <end position="433"/>
    </location>
</feature>
<dbReference type="PANTHER" id="PTHR45649">
    <property type="entry name" value="AMINO-ACID PERMEASE BAT1"/>
    <property type="match status" value="1"/>
</dbReference>
<evidence type="ECO:0000256" key="2">
    <source>
        <dbReference type="ARBA" id="ARBA00022448"/>
    </source>
</evidence>
<evidence type="ECO:0000256" key="5">
    <source>
        <dbReference type="ARBA" id="ARBA00023136"/>
    </source>
</evidence>
<evidence type="ECO:0000256" key="6">
    <source>
        <dbReference type="SAM" id="Phobius"/>
    </source>
</evidence>
<evidence type="ECO:0000313" key="7">
    <source>
        <dbReference type="EMBL" id="OSS54104.1"/>
    </source>
</evidence>
<protein>
    <recommendedName>
        <fullName evidence="9">Amino acid permease/ SLC12A domain-containing protein</fullName>
    </recommendedName>
</protein>
<keyword evidence="2" id="KW-0813">Transport</keyword>
<feature type="transmembrane region" description="Helical" evidence="6">
    <location>
        <begin position="386"/>
        <end position="406"/>
    </location>
</feature>
<feature type="transmembrane region" description="Helical" evidence="6">
    <location>
        <begin position="242"/>
        <end position="262"/>
    </location>
</feature>
<evidence type="ECO:0000256" key="4">
    <source>
        <dbReference type="ARBA" id="ARBA00022989"/>
    </source>
</evidence>
<feature type="transmembrane region" description="Helical" evidence="6">
    <location>
        <begin position="55"/>
        <end position="75"/>
    </location>
</feature>
<dbReference type="Gene3D" id="1.20.1740.10">
    <property type="entry name" value="Amino acid/polyamine transporter I"/>
    <property type="match status" value="1"/>
</dbReference>
<dbReference type="OMA" id="EMWHQAT"/>
<evidence type="ECO:0008006" key="9">
    <source>
        <dbReference type="Google" id="ProtNLM"/>
    </source>
</evidence>
<feature type="transmembrane region" description="Helical" evidence="6">
    <location>
        <begin position="453"/>
        <end position="473"/>
    </location>
</feature>
<sequence>MEDNGNKIEYDLKESRDLERLPSQHQGQIQNVHLEGLIFQYEDTRNMSGLETISAGWIICNSWAGIAATFALAIVQGGPVTLVYGPILMCVLVGACAVTLAELASVYPTAGGQYHWVSILAPKRWSRMLSYCCGATNVFSWIAICAGIAIIVPQLCLGMAVFWNPGYAAQPWHAFLVYQVVNVLVLAYNMYLLRRTMWVHDLAFFVSISSFAIIVVTCLARTAPHFRTTESVWTKFLNSSGWSNGIAFLTGLVSPNYMYAGIDGAVHLAEECKNPEVVVPRALMSTVSIGFVTSFVFAVIMMYCTNDLEAVVTSATGVPVFEIWRQATRSDVAATVFLVLLILAAVFALNATHQTASRLTWSFARDDALFGSRWLGKINEKQQVPIAALLFNFVIMFIIGCIYLGSTSAFNAFIGTGLILQHVTYAFPAVLLIMRKRSPKWLPKSRTFKMPPVLGWAANITTIVFAIITIIFYDFPTVSPVTGGSMNYASAVIGVMMLFTIANWFGHARKHFHGPRLQVLLD</sequence>
<dbReference type="InterPro" id="IPR002293">
    <property type="entry name" value="AA/rel_permease1"/>
</dbReference>
<dbReference type="GO" id="GO:0016020">
    <property type="term" value="C:membrane"/>
    <property type="evidence" value="ECO:0007669"/>
    <property type="project" value="UniProtKB-SubCell"/>
</dbReference>
<gene>
    <name evidence="7" type="ORF">B5807_00031</name>
</gene>
<organism evidence="7 8">
    <name type="scientific">Epicoccum nigrum</name>
    <name type="common">Soil fungus</name>
    <name type="synonym">Epicoccum purpurascens</name>
    <dbReference type="NCBI Taxonomy" id="105696"/>
    <lineage>
        <taxon>Eukaryota</taxon>
        <taxon>Fungi</taxon>
        <taxon>Dikarya</taxon>
        <taxon>Ascomycota</taxon>
        <taxon>Pezizomycotina</taxon>
        <taxon>Dothideomycetes</taxon>
        <taxon>Pleosporomycetidae</taxon>
        <taxon>Pleosporales</taxon>
        <taxon>Pleosporineae</taxon>
        <taxon>Didymellaceae</taxon>
        <taxon>Epicoccum</taxon>
    </lineage>
</organism>
<keyword evidence="8" id="KW-1185">Reference proteome</keyword>
<feature type="transmembrane region" description="Helical" evidence="6">
    <location>
        <begin position="332"/>
        <end position="351"/>
    </location>
</feature>
<dbReference type="EMBL" id="KZ107838">
    <property type="protein sequence ID" value="OSS54104.1"/>
    <property type="molecule type" value="Genomic_DNA"/>
</dbReference>
<dbReference type="GO" id="GO:0022857">
    <property type="term" value="F:transmembrane transporter activity"/>
    <property type="evidence" value="ECO:0007669"/>
    <property type="project" value="InterPro"/>
</dbReference>
<reference evidence="7 8" key="1">
    <citation type="journal article" date="2017" name="Genome Announc.">
        <title>Genome sequence of the saprophytic ascomycete Epicoccum nigrum ICMP 19927 strain isolated from New Zealand.</title>
        <authorList>
            <person name="Fokin M."/>
            <person name="Fleetwood D."/>
            <person name="Weir B.S."/>
            <person name="Villas-Boas S.G."/>
        </authorList>
    </citation>
    <scope>NUCLEOTIDE SEQUENCE [LARGE SCALE GENOMIC DNA]</scope>
    <source>
        <strain evidence="7 8">ICMP 19927</strain>
    </source>
</reference>
<feature type="transmembrane region" description="Helical" evidence="6">
    <location>
        <begin position="172"/>
        <end position="190"/>
    </location>
</feature>
<feature type="transmembrane region" description="Helical" evidence="6">
    <location>
        <begin position="128"/>
        <end position="152"/>
    </location>
</feature>
<evidence type="ECO:0000256" key="3">
    <source>
        <dbReference type="ARBA" id="ARBA00022692"/>
    </source>
</evidence>
<feature type="transmembrane region" description="Helical" evidence="6">
    <location>
        <begin position="282"/>
        <end position="303"/>
    </location>
</feature>
<dbReference type="InParanoid" id="A0A1Y2MD92"/>
<keyword evidence="4 6" id="KW-1133">Transmembrane helix</keyword>
<dbReference type="STRING" id="105696.A0A1Y2MD92"/>
<dbReference type="Pfam" id="PF13520">
    <property type="entry name" value="AA_permease_2"/>
    <property type="match status" value="1"/>
</dbReference>